<dbReference type="GeneID" id="93090880"/>
<dbReference type="InterPro" id="IPR036388">
    <property type="entry name" value="WH-like_DNA-bd_sf"/>
</dbReference>
<dbReference type="PANTHER" id="PTHR34824">
    <property type="entry name" value="HEAT-INDUCIBLE TRANSCRIPTION REPRESSOR HRCA"/>
    <property type="match status" value="1"/>
</dbReference>
<evidence type="ECO:0000256" key="4">
    <source>
        <dbReference type="ARBA" id="ARBA00023163"/>
    </source>
</evidence>
<dbReference type="STRING" id="32024.GCA_000788295_00557"/>
<dbReference type="AlphaFoldDB" id="A0A381DIF5"/>
<dbReference type="GO" id="GO:0045892">
    <property type="term" value="P:negative regulation of DNA-templated transcription"/>
    <property type="evidence" value="ECO:0007669"/>
    <property type="project" value="TreeGrafter"/>
</dbReference>
<organism evidence="5 6">
    <name type="scientific">Campylobacter sputorum subsp. sputorum</name>
    <dbReference type="NCBI Taxonomy" id="32024"/>
    <lineage>
        <taxon>Bacteria</taxon>
        <taxon>Pseudomonadati</taxon>
        <taxon>Campylobacterota</taxon>
        <taxon>Epsilonproteobacteria</taxon>
        <taxon>Campylobacterales</taxon>
        <taxon>Campylobacteraceae</taxon>
        <taxon>Campylobacter</taxon>
    </lineage>
</organism>
<evidence type="ECO:0000313" key="5">
    <source>
        <dbReference type="EMBL" id="SUX10251.1"/>
    </source>
</evidence>
<keyword evidence="4" id="KW-0804">Transcription</keyword>
<dbReference type="InterPro" id="IPR002571">
    <property type="entry name" value="HrcA"/>
</dbReference>
<dbReference type="Gene3D" id="1.10.10.10">
    <property type="entry name" value="Winged helix-like DNA-binding domain superfamily/Winged helix DNA-binding domain"/>
    <property type="match status" value="1"/>
</dbReference>
<evidence type="ECO:0000256" key="1">
    <source>
        <dbReference type="ARBA" id="ARBA00022491"/>
    </source>
</evidence>
<gene>
    <name evidence="5" type="primary">hrcA</name>
    <name evidence="5" type="ORF">NCTC12475_00437</name>
</gene>
<name>A0A381DIF5_9BACT</name>
<evidence type="ECO:0000313" key="6">
    <source>
        <dbReference type="Proteomes" id="UP000254920"/>
    </source>
</evidence>
<proteinExistence type="predicted"/>
<dbReference type="OrthoDB" id="9783139at2"/>
<accession>A0A381DIF5</accession>
<dbReference type="NCBIfam" id="NF003033">
    <property type="entry name" value="PRK03911.1"/>
    <property type="match status" value="1"/>
</dbReference>
<dbReference type="RefSeq" id="WP_089182685.1">
    <property type="nucleotide sequence ID" value="NZ_CP043427.1"/>
</dbReference>
<keyword evidence="3" id="KW-0346">Stress response</keyword>
<sequence>MKINKRDFILESIIKSYLSDNTPVGSNELCLKINESIPPSTIRVYFKKLSDEGAITQLHISGGRIPTVCAMNEYWKSILNLDESLVINDKHALSFLIKNFGIYCIIFENKKQILKDVVNYRDKFIILDFDGEELVLKFNIKIYKLLLNLVGIDLDELEKFCMQIGASELRKKINQLKTSKILFRDNEFMLFDIFKDDKFKFMLDCNILKYIKNSIYIIPNGNEGFMAIKRNVIFEDEKSTMICLGSVYNDYDKFFENLKDVA</sequence>
<protein>
    <submittedName>
        <fullName evidence="5">Heat-inducible transcription repressor</fullName>
    </submittedName>
</protein>
<keyword evidence="6" id="KW-1185">Reference proteome</keyword>
<dbReference type="GO" id="GO:0003677">
    <property type="term" value="F:DNA binding"/>
    <property type="evidence" value="ECO:0007669"/>
    <property type="project" value="InterPro"/>
</dbReference>
<dbReference type="EMBL" id="UFVD01000001">
    <property type="protein sequence ID" value="SUX10251.1"/>
    <property type="molecule type" value="Genomic_DNA"/>
</dbReference>
<dbReference type="InterPro" id="IPR036390">
    <property type="entry name" value="WH_DNA-bd_sf"/>
</dbReference>
<dbReference type="Proteomes" id="UP000254920">
    <property type="component" value="Unassembled WGS sequence"/>
</dbReference>
<evidence type="ECO:0000256" key="3">
    <source>
        <dbReference type="ARBA" id="ARBA00023016"/>
    </source>
</evidence>
<keyword evidence="2" id="KW-0805">Transcription regulation</keyword>
<keyword evidence="1" id="KW-0678">Repressor</keyword>
<reference evidence="5 6" key="1">
    <citation type="submission" date="2018-06" db="EMBL/GenBank/DDBJ databases">
        <authorList>
            <consortium name="Pathogen Informatics"/>
            <person name="Doyle S."/>
        </authorList>
    </citation>
    <scope>NUCLEOTIDE SEQUENCE [LARGE SCALE GENOMIC DNA]</scope>
    <source>
        <strain evidence="5 6">NCTC12475</strain>
    </source>
</reference>
<evidence type="ECO:0000256" key="2">
    <source>
        <dbReference type="ARBA" id="ARBA00023015"/>
    </source>
</evidence>
<dbReference type="PANTHER" id="PTHR34824:SF1">
    <property type="entry name" value="HEAT-INDUCIBLE TRANSCRIPTION REPRESSOR HRCA"/>
    <property type="match status" value="1"/>
</dbReference>
<dbReference type="SUPFAM" id="SSF46785">
    <property type="entry name" value="Winged helix' DNA-binding domain"/>
    <property type="match status" value="1"/>
</dbReference>